<feature type="transmembrane region" description="Helical" evidence="1">
    <location>
        <begin position="145"/>
        <end position="165"/>
    </location>
</feature>
<organism evidence="2 3">
    <name type="scientific">Rousettus aegyptiacus</name>
    <name type="common">Egyptian fruit bat</name>
    <name type="synonym">Pteropus aegyptiacus</name>
    <dbReference type="NCBI Taxonomy" id="9407"/>
    <lineage>
        <taxon>Eukaryota</taxon>
        <taxon>Metazoa</taxon>
        <taxon>Chordata</taxon>
        <taxon>Craniata</taxon>
        <taxon>Vertebrata</taxon>
        <taxon>Euteleostomi</taxon>
        <taxon>Mammalia</taxon>
        <taxon>Eutheria</taxon>
        <taxon>Laurasiatheria</taxon>
        <taxon>Chiroptera</taxon>
        <taxon>Yinpterochiroptera</taxon>
        <taxon>Pteropodoidea</taxon>
        <taxon>Pteropodidae</taxon>
        <taxon>Rousettinae</taxon>
        <taxon>Rousettus</taxon>
    </lineage>
</organism>
<keyword evidence="1" id="KW-1133">Transmembrane helix</keyword>
<sequence length="172" mass="19849">MFASFLAKYPEEGLLSHMVILLLVFFEETPYYFSLWLYQSTLSLALHKGSFICTPFQHLLLLVLLIIAILTGMRWYPIVVLTCICLIASEVGHLFVYLLDICMSSWEKCLFRSFAHFSIDFFLLLSCICSLYILDISPLSKVLFANIFSHWDGCLFASLMNFFAVHKIFSLI</sequence>
<evidence type="ECO:0000313" key="3">
    <source>
        <dbReference type="Proteomes" id="UP000593571"/>
    </source>
</evidence>
<feature type="transmembrane region" description="Helical" evidence="1">
    <location>
        <begin position="110"/>
        <end position="133"/>
    </location>
</feature>
<feature type="transmembrane region" description="Helical" evidence="1">
    <location>
        <begin position="50"/>
        <end position="69"/>
    </location>
</feature>
<feature type="transmembrane region" description="Helical" evidence="1">
    <location>
        <begin position="14"/>
        <end position="38"/>
    </location>
</feature>
<name>A0A7J8DI76_ROUAE</name>
<keyword evidence="1" id="KW-0472">Membrane</keyword>
<accession>A0A7J8DI76</accession>
<reference evidence="2 3" key="1">
    <citation type="journal article" date="2020" name="Nature">
        <title>Six reference-quality genomes reveal evolution of bat adaptations.</title>
        <authorList>
            <person name="Jebb D."/>
            <person name="Huang Z."/>
            <person name="Pippel M."/>
            <person name="Hughes G.M."/>
            <person name="Lavrichenko K."/>
            <person name="Devanna P."/>
            <person name="Winkler S."/>
            <person name="Jermiin L.S."/>
            <person name="Skirmuntt E.C."/>
            <person name="Katzourakis A."/>
            <person name="Burkitt-Gray L."/>
            <person name="Ray D.A."/>
            <person name="Sullivan K.A.M."/>
            <person name="Roscito J.G."/>
            <person name="Kirilenko B.M."/>
            <person name="Davalos L.M."/>
            <person name="Corthals A.P."/>
            <person name="Power M.L."/>
            <person name="Jones G."/>
            <person name="Ransome R.D."/>
            <person name="Dechmann D.K.N."/>
            <person name="Locatelli A.G."/>
            <person name="Puechmaille S.J."/>
            <person name="Fedrigo O."/>
            <person name="Jarvis E.D."/>
            <person name="Hiller M."/>
            <person name="Vernes S.C."/>
            <person name="Myers E.W."/>
            <person name="Teeling E.C."/>
        </authorList>
    </citation>
    <scope>NUCLEOTIDE SEQUENCE [LARGE SCALE GENOMIC DNA]</scope>
    <source>
        <strain evidence="2">MRouAeg1</strain>
        <tissue evidence="2">Muscle</tissue>
    </source>
</reference>
<feature type="transmembrane region" description="Helical" evidence="1">
    <location>
        <begin position="75"/>
        <end position="98"/>
    </location>
</feature>
<dbReference type="EMBL" id="JACASE010000012">
    <property type="protein sequence ID" value="KAF6422831.1"/>
    <property type="molecule type" value="Genomic_DNA"/>
</dbReference>
<comment type="caution">
    <text evidence="2">The sequence shown here is derived from an EMBL/GenBank/DDBJ whole genome shotgun (WGS) entry which is preliminary data.</text>
</comment>
<evidence type="ECO:0000313" key="2">
    <source>
        <dbReference type="EMBL" id="KAF6422831.1"/>
    </source>
</evidence>
<gene>
    <name evidence="2" type="ORF">HJG63_008628</name>
</gene>
<dbReference type="Proteomes" id="UP000593571">
    <property type="component" value="Unassembled WGS sequence"/>
</dbReference>
<dbReference type="AlphaFoldDB" id="A0A7J8DI76"/>
<evidence type="ECO:0000256" key="1">
    <source>
        <dbReference type="SAM" id="Phobius"/>
    </source>
</evidence>
<keyword evidence="3" id="KW-1185">Reference proteome</keyword>
<keyword evidence="1" id="KW-0812">Transmembrane</keyword>
<protein>
    <submittedName>
        <fullName evidence="2">Uncharacterized protein</fullName>
    </submittedName>
</protein>
<proteinExistence type="predicted"/>